<evidence type="ECO:0000313" key="1">
    <source>
        <dbReference type="EMBL" id="ESU38507.1"/>
    </source>
</evidence>
<reference evidence="2" key="1">
    <citation type="submission" date="2012-02" db="EMBL/GenBank/DDBJ databases">
        <title>Genome sequencing of Giardia lamblia Genotypes A2 and B isolates (DH and GS) and comparative analysis with the genomes of Genotypes A1 and E (WB and Pig).</title>
        <authorList>
            <person name="Adam R."/>
            <person name="Dahlstrom E."/>
            <person name="Martens C."/>
            <person name="Bruno D."/>
            <person name="Barbian K."/>
            <person name="Porcella S.F."/>
            <person name="Nash T."/>
        </authorList>
    </citation>
    <scope>NUCLEOTIDE SEQUENCE</scope>
    <source>
        <strain evidence="2">DH</strain>
    </source>
</reference>
<dbReference type="VEuPathDB" id="GiardiaDB:GL50803_0014746"/>
<feature type="non-terminal residue" evidence="1">
    <location>
        <position position="1"/>
    </location>
</feature>
<organism evidence="1 2">
    <name type="scientific">Giardia intestinalis</name>
    <name type="common">Giardia lamblia</name>
    <dbReference type="NCBI Taxonomy" id="5741"/>
    <lineage>
        <taxon>Eukaryota</taxon>
        <taxon>Metamonada</taxon>
        <taxon>Diplomonadida</taxon>
        <taxon>Hexamitidae</taxon>
        <taxon>Giardiinae</taxon>
        <taxon>Giardia</taxon>
    </lineage>
</organism>
<dbReference type="VEuPathDB" id="GiardiaDB:DHA2_152894"/>
<proteinExistence type="predicted"/>
<dbReference type="VEuPathDB" id="GiardiaDB:QR46_1936"/>
<accession>V6TJL1</accession>
<reference evidence="1 2" key="2">
    <citation type="journal article" date="2013" name="Genome Biol. Evol.">
        <title>Genome sequencing of Giardia lamblia genotypes A2 and B isolates (DH and GS) and comparative analysis with the genomes of genotypes A1 and E (WB and Pig).</title>
        <authorList>
            <person name="Adam R.D."/>
            <person name="Dahlstrom E.W."/>
            <person name="Martens C.A."/>
            <person name="Bruno D.P."/>
            <person name="Barbian K.D."/>
            <person name="Ricklefs S.M."/>
            <person name="Hernandez M.M."/>
            <person name="Narla N.P."/>
            <person name="Patel R.B."/>
            <person name="Porcella S.F."/>
            <person name="Nash T.E."/>
        </authorList>
    </citation>
    <scope>NUCLEOTIDE SEQUENCE [LARGE SCALE GENOMIC DNA]</scope>
    <source>
        <strain evidence="1 2">DH</strain>
    </source>
</reference>
<dbReference type="VEuPathDB" id="GiardiaDB:GL50581_2860"/>
<dbReference type="Proteomes" id="UP000018320">
    <property type="component" value="Unassembled WGS sequence"/>
</dbReference>
<protein>
    <submittedName>
        <fullName evidence="1">Uncharacterized protein</fullName>
    </submittedName>
</protein>
<dbReference type="AlphaFoldDB" id="V6TJL1"/>
<dbReference type="EMBL" id="AHGT01000012">
    <property type="protein sequence ID" value="ESU38507.1"/>
    <property type="molecule type" value="Genomic_DNA"/>
</dbReference>
<sequence length="202" mass="22753">VPQNKIMDTGLEHACQLLIAAAKSKSFVPCRIIFALVEASSPAEKLEKLNGVLALCSLRAIRVKHKGVYSLVVTDATENPKEYYQWLKSALTPTNLANLNEERGAYILVRIILHLSQQECEREHLLDTLSCTAKPPAWQQEQSSELTSDDRKGWEETLERFIAKAWLLQNGTRLSSASEMAQALICEKELSKFLIDLKNKEE</sequence>
<gene>
    <name evidence="1" type="ORF">DHA2_152894</name>
</gene>
<name>V6TJL1_GIAIN</name>
<evidence type="ECO:0000313" key="2">
    <source>
        <dbReference type="Proteomes" id="UP000018320"/>
    </source>
</evidence>
<comment type="caution">
    <text evidence="1">The sequence shown here is derived from an EMBL/GenBank/DDBJ whole genome shotgun (WGS) entry which is preliminary data.</text>
</comment>